<dbReference type="OrthoDB" id="371693at2157"/>
<dbReference type="Pfam" id="PF20736">
    <property type="entry name" value="Glyco_hydro127M"/>
    <property type="match status" value="1"/>
</dbReference>
<dbReference type="Pfam" id="PF07944">
    <property type="entry name" value="Beta-AFase-like_GH127_cat"/>
    <property type="match status" value="1"/>
</dbReference>
<dbReference type="KEGG" id="hpel:HZS54_25375"/>
<feature type="domain" description="Non-reducing end beta-L-arabinofuranosidase-like GH127 middle" evidence="2">
    <location>
        <begin position="430"/>
        <end position="519"/>
    </location>
</feature>
<gene>
    <name evidence="4" type="ORF">HZS54_25375</name>
</gene>
<evidence type="ECO:0000259" key="2">
    <source>
        <dbReference type="Pfam" id="PF20736"/>
    </source>
</evidence>
<organism evidence="4 5">
    <name type="scientific">Halosimplex pelagicum</name>
    <dbReference type="NCBI Taxonomy" id="869886"/>
    <lineage>
        <taxon>Archaea</taxon>
        <taxon>Methanobacteriati</taxon>
        <taxon>Methanobacteriota</taxon>
        <taxon>Stenosarchaea group</taxon>
        <taxon>Halobacteria</taxon>
        <taxon>Halobacteriales</taxon>
        <taxon>Haloarculaceae</taxon>
        <taxon>Halosimplex</taxon>
    </lineage>
</organism>
<sequence>MPSQYTVGVGEVAVDDDFWSPWIDRNRDVTIEYQYEQLEESGTLENFRRAIEGKEGGFQGMWFQDTDAYKWIEAASYELAKADDPDLRERVDEVIDLIAGAQEESGYLDTYFQLVEPENRWTNLNIMHELYCAGHLIEAAVAHHEATGEESLLDVAVDFADHVDDIFGDEVDGVPGHEGIELALVRLYRVTDEERYLDLAQYFVDLRGHDDRLAWELDNSGEIGGASWDDGALIPAEGGGSLFLDDEGEYVGTYAQAQAPVREQAAVEGHSVRAMYLYAGVADLVAERGDEELRTAMDRLWANMTEKRLYVTGGIGSAHEHEGFTEDYDLPNESAYAETCAAVGSVFWNQRLFELEPDPAYADLIERTLYNGFLAGVGMDGEEFFYVNPLASDGDHHRSGWFTCACCPPNAARLFASLGQYLYSTAGGELYVTQYVGSSLSTTVDGTEVELAQESALPWAGEVTLDVDADDTVPINLRIPEWADEATVAVDGAEVDHDGSGFVRIEREWDGERVELTFELEPELVAAHPAVEADAGRVAVERGPLVYCAEAVDNERPLHQYAVDEAGSLEASHDEDRLDGVTVLEADATVPDLDGWDGELYRPVGETDREEAGLELVPYYAWDNRDPGAMAVWHRRA</sequence>
<evidence type="ECO:0000313" key="4">
    <source>
        <dbReference type="EMBL" id="QLH84772.1"/>
    </source>
</evidence>
<dbReference type="InterPro" id="IPR049049">
    <property type="entry name" value="Beta-AFase-like_GH127_C"/>
</dbReference>
<dbReference type="InterPro" id="IPR049174">
    <property type="entry name" value="Beta-AFase-like"/>
</dbReference>
<dbReference type="GO" id="GO:0005975">
    <property type="term" value="P:carbohydrate metabolic process"/>
    <property type="evidence" value="ECO:0007669"/>
    <property type="project" value="InterPro"/>
</dbReference>
<dbReference type="GO" id="GO:0016787">
    <property type="term" value="F:hydrolase activity"/>
    <property type="evidence" value="ECO:0007669"/>
    <property type="project" value="UniProtKB-KW"/>
</dbReference>
<reference evidence="4 5" key="1">
    <citation type="submission" date="2020-07" db="EMBL/GenBank/DDBJ databases">
        <title>Halosimplex litoreum sp. nov. and Halosimplex rubrum sp. nov., isolated from different salt environments.</title>
        <authorList>
            <person name="Cui H."/>
        </authorList>
    </citation>
    <scope>NUCLEOTIDE SEQUENCE [LARGE SCALE GENOMIC DNA]</scope>
    <source>
        <strain evidence="4 5">R2</strain>
    </source>
</reference>
<dbReference type="EMBL" id="CP058909">
    <property type="protein sequence ID" value="QLH84772.1"/>
    <property type="molecule type" value="Genomic_DNA"/>
</dbReference>
<evidence type="ECO:0000259" key="1">
    <source>
        <dbReference type="Pfam" id="PF07944"/>
    </source>
</evidence>
<dbReference type="PANTHER" id="PTHR43465">
    <property type="entry name" value="DUF1680 DOMAIN PROTEIN (AFU_ORTHOLOGUE AFUA_1G08910)"/>
    <property type="match status" value="1"/>
</dbReference>
<name>A0A7D5TWE4_9EURY</name>
<protein>
    <submittedName>
        <fullName evidence="4">Glycoside hydrolase family 127 protein</fullName>
    </submittedName>
</protein>
<feature type="domain" description="Non-reducing end beta-L-arabinofuranosidase-like GH127 C-terminal" evidence="3">
    <location>
        <begin position="522"/>
        <end position="634"/>
    </location>
</feature>
<dbReference type="GeneID" id="56085998"/>
<dbReference type="SUPFAM" id="SSF48208">
    <property type="entry name" value="Six-hairpin glycosidases"/>
    <property type="match status" value="1"/>
</dbReference>
<dbReference type="Proteomes" id="UP000509346">
    <property type="component" value="Chromosome"/>
</dbReference>
<dbReference type="InterPro" id="IPR008928">
    <property type="entry name" value="6-hairpin_glycosidase_sf"/>
</dbReference>
<dbReference type="Pfam" id="PF20737">
    <property type="entry name" value="Glyco_hydro127C"/>
    <property type="match status" value="1"/>
</dbReference>
<dbReference type="AlphaFoldDB" id="A0A7D5TWE4"/>
<dbReference type="PANTHER" id="PTHR43465:SF2">
    <property type="entry name" value="DUF1680 DOMAIN PROTEIN (AFU_ORTHOLOGUE AFUA_1G08910)"/>
    <property type="match status" value="1"/>
</dbReference>
<keyword evidence="5" id="KW-1185">Reference proteome</keyword>
<proteinExistence type="predicted"/>
<keyword evidence="4" id="KW-0378">Hydrolase</keyword>
<accession>A0A7D5TWE4</accession>
<dbReference type="InterPro" id="IPR012878">
    <property type="entry name" value="Beta-AFase-like_GH127_cat"/>
</dbReference>
<evidence type="ECO:0000259" key="3">
    <source>
        <dbReference type="Pfam" id="PF20737"/>
    </source>
</evidence>
<feature type="domain" description="Non-reducing end beta-L-arabinofuranosidase-like GH127 catalytic" evidence="1">
    <location>
        <begin position="11"/>
        <end position="419"/>
    </location>
</feature>
<evidence type="ECO:0000313" key="5">
    <source>
        <dbReference type="Proteomes" id="UP000509346"/>
    </source>
</evidence>
<dbReference type="RefSeq" id="WP_179919850.1">
    <property type="nucleotide sequence ID" value="NZ_CP058909.1"/>
</dbReference>
<dbReference type="InterPro" id="IPR049046">
    <property type="entry name" value="Beta-AFase-like_GH127_middle"/>
</dbReference>